<dbReference type="EMBL" id="LSSK01000940">
    <property type="protein sequence ID" value="OMH81265.1"/>
    <property type="molecule type" value="Genomic_DNA"/>
</dbReference>
<dbReference type="InterPro" id="IPR027417">
    <property type="entry name" value="P-loop_NTPase"/>
</dbReference>
<dbReference type="SMART" id="SM00382">
    <property type="entry name" value="AAA"/>
    <property type="match status" value="2"/>
</dbReference>
<dbReference type="FunFam" id="3.40.50.300:FF:001025">
    <property type="entry name" value="ATPase family, AAA domain-containing 2B"/>
    <property type="match status" value="1"/>
</dbReference>
<comment type="similarity">
    <text evidence="4">Belongs to the AAA ATPase family.</text>
</comment>
<dbReference type="InterPro" id="IPR003959">
    <property type="entry name" value="ATPase_AAA_core"/>
</dbReference>
<organism evidence="6 7">
    <name type="scientific">Zancudomyces culisetae</name>
    <name type="common">Gut fungus</name>
    <name type="synonym">Smittium culisetae</name>
    <dbReference type="NCBI Taxonomy" id="1213189"/>
    <lineage>
        <taxon>Eukaryota</taxon>
        <taxon>Fungi</taxon>
        <taxon>Fungi incertae sedis</taxon>
        <taxon>Zoopagomycota</taxon>
        <taxon>Kickxellomycotina</taxon>
        <taxon>Harpellomycetes</taxon>
        <taxon>Harpellales</taxon>
        <taxon>Legeriomycetaceae</taxon>
        <taxon>Zancudomyces</taxon>
    </lineage>
</organism>
<reference evidence="7" key="1">
    <citation type="submission" date="2017-01" db="EMBL/GenBank/DDBJ databases">
        <authorList>
            <person name="Wang Y."/>
            <person name="White M."/>
            <person name="Kvist S."/>
            <person name="Moncalvo J.-M."/>
        </authorList>
    </citation>
    <scope>NUCLEOTIDE SEQUENCE [LARGE SCALE GENOMIC DNA]</scope>
    <source>
        <strain evidence="7">COL-18-3</strain>
    </source>
</reference>
<proteinExistence type="inferred from homology"/>
<dbReference type="GO" id="GO:0005524">
    <property type="term" value="F:ATP binding"/>
    <property type="evidence" value="ECO:0007669"/>
    <property type="project" value="UniProtKB-KW"/>
</dbReference>
<evidence type="ECO:0000313" key="6">
    <source>
        <dbReference type="EMBL" id="OMH81265.1"/>
    </source>
</evidence>
<name>A0A1R1PJW9_ZANCU</name>
<dbReference type="InterPro" id="IPR050168">
    <property type="entry name" value="AAA_ATPase_domain"/>
</dbReference>
<dbReference type="Pfam" id="PF00004">
    <property type="entry name" value="AAA"/>
    <property type="match status" value="1"/>
</dbReference>
<keyword evidence="6" id="KW-0131">Cell cycle</keyword>
<feature type="domain" description="AAA+ ATPase" evidence="5">
    <location>
        <begin position="404"/>
        <end position="545"/>
    </location>
</feature>
<keyword evidence="6" id="KW-0132">Cell division</keyword>
<accession>A0A1R1PJW9</accession>
<dbReference type="InterPro" id="IPR003593">
    <property type="entry name" value="AAA+_ATPase"/>
</dbReference>
<feature type="domain" description="AAA+ ATPase" evidence="5">
    <location>
        <begin position="112"/>
        <end position="268"/>
    </location>
</feature>
<evidence type="ECO:0000256" key="2">
    <source>
        <dbReference type="ARBA" id="ARBA00022840"/>
    </source>
</evidence>
<dbReference type="Gene3D" id="1.10.8.60">
    <property type="match status" value="2"/>
</dbReference>
<evidence type="ECO:0000256" key="4">
    <source>
        <dbReference type="RuleBase" id="RU003651"/>
    </source>
</evidence>
<dbReference type="SUPFAM" id="SSF52540">
    <property type="entry name" value="P-loop containing nucleoside triphosphate hydrolases"/>
    <property type="match status" value="2"/>
</dbReference>
<dbReference type="OrthoDB" id="5421at2759"/>
<comment type="caution">
    <text evidence="6">The sequence shown here is derived from an EMBL/GenBank/DDBJ whole genome shotgun (WGS) entry which is preliminary data.</text>
</comment>
<protein>
    <submittedName>
        <fullName evidence="6">Cell division cycle protein 48-like protein</fullName>
    </submittedName>
</protein>
<dbReference type="Proteomes" id="UP000188320">
    <property type="component" value="Unassembled WGS sequence"/>
</dbReference>
<keyword evidence="2 4" id="KW-0067">ATP-binding</keyword>
<dbReference type="PANTHER" id="PTHR23077">
    <property type="entry name" value="AAA-FAMILY ATPASE"/>
    <property type="match status" value="1"/>
</dbReference>
<dbReference type="InterPro" id="IPR003960">
    <property type="entry name" value="ATPase_AAA_CS"/>
</dbReference>
<evidence type="ECO:0000313" key="7">
    <source>
        <dbReference type="Proteomes" id="UP000188320"/>
    </source>
</evidence>
<dbReference type="GO" id="GO:0016887">
    <property type="term" value="F:ATP hydrolysis activity"/>
    <property type="evidence" value="ECO:0007669"/>
    <property type="project" value="InterPro"/>
</dbReference>
<keyword evidence="7" id="KW-1185">Reference proteome</keyword>
<evidence type="ECO:0000256" key="3">
    <source>
        <dbReference type="ARBA" id="ARBA00023054"/>
    </source>
</evidence>
<dbReference type="GO" id="GO:0051301">
    <property type="term" value="P:cell division"/>
    <property type="evidence" value="ECO:0007669"/>
    <property type="project" value="UniProtKB-KW"/>
</dbReference>
<gene>
    <name evidence="6" type="ORF">AX774_g5280</name>
</gene>
<dbReference type="Gene3D" id="3.40.50.300">
    <property type="entry name" value="P-loop containing nucleotide triphosphate hydrolases"/>
    <property type="match status" value="2"/>
</dbReference>
<keyword evidence="3" id="KW-0175">Coiled coil</keyword>
<sequence length="618" mass="69992">MLRCVNRQLGLSWNEAELPENKCETESRKSSQLPIFGENAITFGLRSINLDISTSFGAENQITTQENITTSKQTQQKDFQTATTETLKLIEIVQLYFGFTNLPDNKLCSAFLKNSLLIKGIPGIGKRYIVGELREILGIDVVWISAGILVEIHAQSSNDFECKKSIQNYIESYLTFLKSLKRVVIVIDKVELLAADQDSSSSIWEAISEKLPYLNSIYVIGILNTQFSGGKVDKYVPANVEKMGLFHTRLDIDVPDRFERRKLVRSIFAFFNQRMCKKIEISEKTEELIVNHTPGFIAKDLYLLIKRVISSYILHPKDRPSSCLNANDGIKSTNKIILEDSAFLYCLKYVRPTYQLGYESNISSIYWEDIFGYNNIKADLRTWVQMANHATGKSTKFEQLGVRPPLGILFYGPSGCGKTLFGRALASQSNRNVLVLRFNNLLSEYLGESELYLRNLFYAARKLSPSLILIDELDFIASKRDWSSGSTGSTGVEERLLSTLLNELDGVSSRSDVLLVATTNDLGNIDDAILRPGRFDRLVKIDLPSRTDRIEIIKNLARNYSLDPELDFISIADNTESFTCADLYALHFEAMYLALHEFQKPIQLLTRHYISALDRLSL</sequence>
<keyword evidence="1 4" id="KW-0547">Nucleotide-binding</keyword>
<dbReference type="AlphaFoldDB" id="A0A1R1PJW9"/>
<evidence type="ECO:0000259" key="5">
    <source>
        <dbReference type="SMART" id="SM00382"/>
    </source>
</evidence>
<dbReference type="PROSITE" id="PS00674">
    <property type="entry name" value="AAA"/>
    <property type="match status" value="1"/>
</dbReference>
<evidence type="ECO:0000256" key="1">
    <source>
        <dbReference type="ARBA" id="ARBA00022741"/>
    </source>
</evidence>